<name>A0A8E2DKU8_9APHY</name>
<feature type="compositionally biased region" description="Basic and acidic residues" evidence="1">
    <location>
        <begin position="321"/>
        <end position="331"/>
    </location>
</feature>
<dbReference type="OrthoDB" id="3047765at2759"/>
<proteinExistence type="predicted"/>
<evidence type="ECO:0000256" key="1">
    <source>
        <dbReference type="SAM" id="MobiDB-lite"/>
    </source>
</evidence>
<protein>
    <submittedName>
        <fullName evidence="2">Uncharacterized protein</fullName>
    </submittedName>
</protein>
<feature type="compositionally biased region" description="Polar residues" evidence="1">
    <location>
        <begin position="457"/>
        <end position="468"/>
    </location>
</feature>
<evidence type="ECO:0000313" key="3">
    <source>
        <dbReference type="Proteomes" id="UP000250043"/>
    </source>
</evidence>
<feature type="compositionally biased region" description="Basic and acidic residues" evidence="1">
    <location>
        <begin position="678"/>
        <end position="698"/>
    </location>
</feature>
<feature type="compositionally biased region" description="Basic residues" evidence="1">
    <location>
        <begin position="273"/>
        <end position="290"/>
    </location>
</feature>
<feature type="compositionally biased region" description="Polar residues" evidence="1">
    <location>
        <begin position="371"/>
        <end position="382"/>
    </location>
</feature>
<accession>A0A8E2DKU8</accession>
<feature type="compositionally biased region" description="Basic residues" evidence="1">
    <location>
        <begin position="248"/>
        <end position="258"/>
    </location>
</feature>
<organism evidence="2 3">
    <name type="scientific">Obba rivulosa</name>
    <dbReference type="NCBI Taxonomy" id="1052685"/>
    <lineage>
        <taxon>Eukaryota</taxon>
        <taxon>Fungi</taxon>
        <taxon>Dikarya</taxon>
        <taxon>Basidiomycota</taxon>
        <taxon>Agaricomycotina</taxon>
        <taxon>Agaricomycetes</taxon>
        <taxon>Polyporales</taxon>
        <taxon>Gelatoporiaceae</taxon>
        <taxon>Obba</taxon>
    </lineage>
</organism>
<feature type="compositionally biased region" description="Acidic residues" evidence="1">
    <location>
        <begin position="505"/>
        <end position="514"/>
    </location>
</feature>
<dbReference type="EMBL" id="KV722396">
    <property type="protein sequence ID" value="OCH90852.1"/>
    <property type="molecule type" value="Genomic_DNA"/>
</dbReference>
<feature type="compositionally biased region" description="Low complexity" evidence="1">
    <location>
        <begin position="339"/>
        <end position="353"/>
    </location>
</feature>
<dbReference type="Proteomes" id="UP000250043">
    <property type="component" value="Unassembled WGS sequence"/>
</dbReference>
<keyword evidence="3" id="KW-1185">Reference proteome</keyword>
<feature type="compositionally biased region" description="Polar residues" evidence="1">
    <location>
        <begin position="488"/>
        <end position="504"/>
    </location>
</feature>
<dbReference type="AlphaFoldDB" id="A0A8E2DKU8"/>
<feature type="compositionally biased region" description="Basic residues" evidence="1">
    <location>
        <begin position="699"/>
        <end position="714"/>
    </location>
</feature>
<sequence>MHESSEETNSCLQRFTNDHTCQNGTRTPSCHCDVTRGCHGRARVGQRLVPRQVSRVKVNHSTLVFDSDSQMASVQRGEMLAPSVEESRAKRLERQQSRFRDRGGVFVPSEHNALLDILLAKGPACESPAKTSRHADEGADQPSDVEESSNTKTAGNSRAPQARRKSKAVQEIERAQAGPSDAGTAPKETKKARASRAGTAKAPITIDKDEDPPAPARKVASKPAKKAGTRAKVKADQEPADPPEPKTKKAAPARKRARKVADESDGESDFEQKRRKRAKTAPAKRGRGTKAGKTEEDGHEELEEMPVKRPGARGRGKTKAARGEEGERDVASDDAAPVKGTAGKLKGKAAPARKAAKETVPEPDDDPLQGSAPTRQTGSTKTARTRKGKAQLHTVDDTREARTETSSNRTALHSVLEEPGETGVPAKPKPTRRKLQLPQSDDDDDNDGVVRKVTKAAQRTTTAKNTNLRVAAQTKVAVDSDPALENTRAANSAQTSNSGRQVVQSDEEETEEAENTWATKPQTKKVARGHQEAGSSRKNGAESRGKPQATTKPFKATKSHSQHTAEDLDAHPHATPLSDSGRPEDGGKTAPSRKRVREMQSTPAAEPDSVDTAADPPSKRPRTTKSAADKLRVQDSNAAAKSAACTEPGAKGAKAKGSKSVPSRAVAASRTTRSRACVSDRVDVPGECSADSRAERIKRTARKPGARLRRRARGGARPSTSPSPR</sequence>
<feature type="compositionally biased region" description="Basic and acidic residues" evidence="1">
    <location>
        <begin position="563"/>
        <end position="572"/>
    </location>
</feature>
<feature type="region of interest" description="Disordered" evidence="1">
    <location>
        <begin position="126"/>
        <end position="725"/>
    </location>
</feature>
<feature type="compositionally biased region" description="Basic and acidic residues" evidence="1">
    <location>
        <begin position="394"/>
        <end position="403"/>
    </location>
</feature>
<evidence type="ECO:0000313" key="2">
    <source>
        <dbReference type="EMBL" id="OCH90852.1"/>
    </source>
</evidence>
<feature type="compositionally biased region" description="Basic residues" evidence="1">
    <location>
        <begin position="310"/>
        <end position="320"/>
    </location>
</feature>
<feature type="compositionally biased region" description="Low complexity" evidence="1">
    <location>
        <begin position="663"/>
        <end position="677"/>
    </location>
</feature>
<gene>
    <name evidence="2" type="ORF">OBBRIDRAFT_792860</name>
</gene>
<feature type="compositionally biased region" description="Basic and acidic residues" evidence="1">
    <location>
        <begin position="233"/>
        <end position="247"/>
    </location>
</feature>
<reference evidence="2 3" key="1">
    <citation type="submission" date="2016-07" db="EMBL/GenBank/DDBJ databases">
        <title>Draft genome of the white-rot fungus Obba rivulosa 3A-2.</title>
        <authorList>
            <consortium name="DOE Joint Genome Institute"/>
            <person name="Miettinen O."/>
            <person name="Riley R."/>
            <person name="Acob R."/>
            <person name="Barry K."/>
            <person name="Cullen D."/>
            <person name="De Vries R."/>
            <person name="Hainaut M."/>
            <person name="Hatakka A."/>
            <person name="Henrissat B."/>
            <person name="Hilden K."/>
            <person name="Kuo R."/>
            <person name="Labutti K."/>
            <person name="Lipzen A."/>
            <person name="Makela M.R."/>
            <person name="Sandor L."/>
            <person name="Spatafora J.W."/>
            <person name="Grigoriev I.V."/>
            <person name="Hibbett D.S."/>
        </authorList>
    </citation>
    <scope>NUCLEOTIDE SEQUENCE [LARGE SCALE GENOMIC DNA]</scope>
    <source>
        <strain evidence="2 3">3A-2</strain>
    </source>
</reference>
<feature type="compositionally biased region" description="Polar residues" evidence="1">
    <location>
        <begin position="148"/>
        <end position="159"/>
    </location>
</feature>
<feature type="compositionally biased region" description="Basic residues" evidence="1">
    <location>
        <begin position="219"/>
        <end position="232"/>
    </location>
</feature>